<dbReference type="Proteomes" id="UP001586593">
    <property type="component" value="Unassembled WGS sequence"/>
</dbReference>
<name>A0ABR3V7R7_9PEZI</name>
<protein>
    <submittedName>
        <fullName evidence="2">Uncharacterized protein</fullName>
    </submittedName>
</protein>
<feature type="region of interest" description="Disordered" evidence="1">
    <location>
        <begin position="23"/>
        <end position="67"/>
    </location>
</feature>
<evidence type="ECO:0000256" key="1">
    <source>
        <dbReference type="SAM" id="MobiDB-lite"/>
    </source>
</evidence>
<reference evidence="2 3" key="1">
    <citation type="journal article" date="2024" name="Commun. Biol.">
        <title>Comparative genomic analysis of thermophilic fungi reveals convergent evolutionary adaptations and gene losses.</title>
        <authorList>
            <person name="Steindorff A.S."/>
            <person name="Aguilar-Pontes M.V."/>
            <person name="Robinson A.J."/>
            <person name="Andreopoulos B."/>
            <person name="LaButti K."/>
            <person name="Kuo A."/>
            <person name="Mondo S."/>
            <person name="Riley R."/>
            <person name="Otillar R."/>
            <person name="Haridas S."/>
            <person name="Lipzen A."/>
            <person name="Grimwood J."/>
            <person name="Schmutz J."/>
            <person name="Clum A."/>
            <person name="Reid I.D."/>
            <person name="Moisan M.C."/>
            <person name="Butler G."/>
            <person name="Nguyen T.T.M."/>
            <person name="Dewar K."/>
            <person name="Conant G."/>
            <person name="Drula E."/>
            <person name="Henrissat B."/>
            <person name="Hansel C."/>
            <person name="Singer S."/>
            <person name="Hutchinson M.I."/>
            <person name="de Vries R.P."/>
            <person name="Natvig D.O."/>
            <person name="Powell A.J."/>
            <person name="Tsang A."/>
            <person name="Grigoriev I.V."/>
        </authorList>
    </citation>
    <scope>NUCLEOTIDE SEQUENCE [LARGE SCALE GENOMIC DNA]</scope>
    <source>
        <strain evidence="2 3">ATCC 24622</strain>
    </source>
</reference>
<proteinExistence type="predicted"/>
<feature type="compositionally biased region" description="Low complexity" evidence="1">
    <location>
        <begin position="27"/>
        <end position="45"/>
    </location>
</feature>
<sequence length="107" mass="12147">MRSLAPSCRSARACLEMMEALDRHLAQQRQQQQQQQEHVQPYQQQTTSVGGNPEQQERGLETGRWSMPDFRSISPSVVLPDWAESFGLDELLLGRDFGFLQEGSQGL</sequence>
<accession>A0ABR3V7R7</accession>
<comment type="caution">
    <text evidence="2">The sequence shown here is derived from an EMBL/GenBank/DDBJ whole genome shotgun (WGS) entry which is preliminary data.</text>
</comment>
<gene>
    <name evidence="2" type="ORF">VTK73DRAFT_4534</name>
</gene>
<evidence type="ECO:0000313" key="2">
    <source>
        <dbReference type="EMBL" id="KAL1837840.1"/>
    </source>
</evidence>
<evidence type="ECO:0000313" key="3">
    <source>
        <dbReference type="Proteomes" id="UP001586593"/>
    </source>
</evidence>
<dbReference type="EMBL" id="JAZHXJ010002573">
    <property type="protein sequence ID" value="KAL1837840.1"/>
    <property type="molecule type" value="Genomic_DNA"/>
</dbReference>
<organism evidence="2 3">
    <name type="scientific">Phialemonium thermophilum</name>
    <dbReference type="NCBI Taxonomy" id="223376"/>
    <lineage>
        <taxon>Eukaryota</taxon>
        <taxon>Fungi</taxon>
        <taxon>Dikarya</taxon>
        <taxon>Ascomycota</taxon>
        <taxon>Pezizomycotina</taxon>
        <taxon>Sordariomycetes</taxon>
        <taxon>Sordariomycetidae</taxon>
        <taxon>Cephalothecales</taxon>
        <taxon>Cephalothecaceae</taxon>
        <taxon>Phialemonium</taxon>
    </lineage>
</organism>
<keyword evidence="3" id="KW-1185">Reference proteome</keyword>